<dbReference type="InterPro" id="IPR001194">
    <property type="entry name" value="cDENN_dom"/>
</dbReference>
<evidence type="ECO:0000256" key="2">
    <source>
        <dbReference type="SAM" id="MobiDB-lite"/>
    </source>
</evidence>
<dbReference type="PANTHER" id="PTHR15288:SF0">
    <property type="entry name" value="UDENN DOMAIN-CONTAINING PROTEIN"/>
    <property type="match status" value="1"/>
</dbReference>
<feature type="compositionally biased region" description="Basic residues" evidence="2">
    <location>
        <begin position="750"/>
        <end position="762"/>
    </location>
</feature>
<feature type="region of interest" description="Disordered" evidence="2">
    <location>
        <begin position="240"/>
        <end position="276"/>
    </location>
</feature>
<evidence type="ECO:0000313" key="4">
    <source>
        <dbReference type="EMBL" id="CAE4622852.1"/>
    </source>
</evidence>
<keyword evidence="1" id="KW-0175">Coiled coil</keyword>
<feature type="compositionally biased region" description="Basic and acidic residues" evidence="2">
    <location>
        <begin position="113"/>
        <end position="127"/>
    </location>
</feature>
<dbReference type="SMART" id="SM00799">
    <property type="entry name" value="DENN"/>
    <property type="match status" value="1"/>
</dbReference>
<accession>A0A7S4VDF7</accession>
<dbReference type="InterPro" id="IPR043153">
    <property type="entry name" value="DENN_C"/>
</dbReference>
<dbReference type="InterPro" id="IPR005113">
    <property type="entry name" value="uDENN_dom"/>
</dbReference>
<sequence length="1251" mass="141870">MSARKNGETLPVQPQVDALEVEILSLKDQLEKLQKENDLLRATGTRSSSDPDIIGVITTKRPSLISSAFTSGSERSLDIINYMKNANNNCDSVVGFDSTAGINGELSDSEMGSVHKKEWEKSPKSSGEDGNQLQARSLYEQKGTPWPVKERSEMQQWQIYDAGAKNTPGKEHNIDKYFGLCADSVKVRCVQNPHGNSKDIPLTDAALRHFSNAVEISQNDYNIKDPSGYERTTKQIEVEETSNKMPEIVAGDGSGNDLKNPSTENSRPRFLPPLNEYSNDDQPSFILLPEDDSSINEPSSALGVSLESVCTADMAEALAAFSNGLKEMAIPEGSEIEDTSVPKHSSARRQSICSLADCRSVTFTYEDLYQQEQRKMEHIGALSDTAGVFIHPDSNKIREVHESLKDKDLLSTITDGDLHEDAGVSVFNEMISSGKDIGNTNSLEYARDKTRDNKKRFSISEYEVEAVKKEVESLRYSEAEICQSKKRSSLKKIIHRRGSVCLVIEDTVENGNLRLNPSLPNEKKQKSSPPQKAQSAIGKSFEQFVILSIKPETLLNNKKLLMNECSFVNEGPRHLDSFFLENSVTLDRFPFKKWSIPLDQNALSSFCFPNGVRVRVIPKVTLEGAKRIGWAGKETDQHNFLVFTNETGEYTHGVAITIQDEIFLPNTSSDSSCALWLRLQRRWAAVFLCRWWRKIVKRHKIWDSIHSNDQYSLHESKTYSQSEKKLSRKINYLSKRSISQPSLVKKVLRSSQKKMKSSHKMHQTGQSVPRFQEDSSNNVCSVTEDKHQEQPQTNLRLLHSRRKQISAARKTDSSSSIGTTLRVKTTWAREKAAESYRSMIDAEQLGFVCLVEKCYVIVGVQEQEQTILLSALQKLVDYERYVDSKDPDDRLSKTGKRGKISEAKFNQILFRHRTLSFIQNELFLSEKESKLTFPQSQMEMVYSKRHFFEKVLPIPDAPMIRLPLPLPQIGKEWGLAQLLLTIGPNSLVLALMLLLLERPVLLLGESVQMVTSCARALMELLKPYEWASTFMPILPYSMLDFVLSPVPFIGGVVVDGPHRVSLVVGDHRTMEAMAEGMSLINLTTGSLIITSEQGIARMLNVPIYLRETLTSLYFRLKVYQANASSALRSFEKFMNNGFSPRERVTLYSARITIESHFRNLSADLASDILGWKRYGKNDTESDFFDFYPAWFMKARHEELRFQEALVHTQLFVGYVDSRRNEYLEREKLSHSEAGERIAKWMLKKWKENRHR</sequence>
<dbReference type="InterPro" id="IPR051942">
    <property type="entry name" value="DENN_domain_containing_2"/>
</dbReference>
<feature type="coiled-coil region" evidence="1">
    <location>
        <begin position="16"/>
        <end position="43"/>
    </location>
</feature>
<evidence type="ECO:0000256" key="1">
    <source>
        <dbReference type="SAM" id="Coils"/>
    </source>
</evidence>
<dbReference type="PANTHER" id="PTHR15288">
    <property type="entry name" value="DENN DOMAIN-CONTAINING PROTEIN 2"/>
    <property type="match status" value="1"/>
</dbReference>
<feature type="region of interest" description="Disordered" evidence="2">
    <location>
        <begin position="750"/>
        <end position="773"/>
    </location>
</feature>
<gene>
    <name evidence="4" type="ORF">DBRI00130_LOCUS23120</name>
</gene>
<feature type="region of interest" description="Disordered" evidence="2">
    <location>
        <begin position="106"/>
        <end position="132"/>
    </location>
</feature>
<reference evidence="4" key="1">
    <citation type="submission" date="2021-01" db="EMBL/GenBank/DDBJ databases">
        <authorList>
            <person name="Corre E."/>
            <person name="Pelletier E."/>
            <person name="Niang G."/>
            <person name="Scheremetjew M."/>
            <person name="Finn R."/>
            <person name="Kale V."/>
            <person name="Holt S."/>
            <person name="Cochrane G."/>
            <person name="Meng A."/>
            <person name="Brown T."/>
            <person name="Cohen L."/>
        </authorList>
    </citation>
    <scope>NUCLEOTIDE SEQUENCE</scope>
    <source>
        <strain evidence="4">GSO104</strain>
    </source>
</reference>
<dbReference type="InterPro" id="IPR037516">
    <property type="entry name" value="Tripartite_DENN"/>
</dbReference>
<dbReference type="AlphaFoldDB" id="A0A7S4VDF7"/>
<dbReference type="Pfam" id="PF02141">
    <property type="entry name" value="DENN"/>
    <property type="match status" value="1"/>
</dbReference>
<feature type="compositionally biased region" description="Polar residues" evidence="2">
    <location>
        <begin position="764"/>
        <end position="773"/>
    </location>
</feature>
<dbReference type="Gene3D" id="3.40.50.11500">
    <property type="match status" value="1"/>
</dbReference>
<feature type="domain" description="UDENN" evidence="3">
    <location>
        <begin position="802"/>
        <end position="1225"/>
    </location>
</feature>
<name>A0A7S4VDF7_9STRA</name>
<dbReference type="PROSITE" id="PS50211">
    <property type="entry name" value="DENN"/>
    <property type="match status" value="1"/>
</dbReference>
<organism evidence="4">
    <name type="scientific">Ditylum brightwellii</name>
    <dbReference type="NCBI Taxonomy" id="49249"/>
    <lineage>
        <taxon>Eukaryota</taxon>
        <taxon>Sar</taxon>
        <taxon>Stramenopiles</taxon>
        <taxon>Ochrophyta</taxon>
        <taxon>Bacillariophyta</taxon>
        <taxon>Mediophyceae</taxon>
        <taxon>Lithodesmiophycidae</taxon>
        <taxon>Lithodesmiales</taxon>
        <taxon>Lithodesmiaceae</taxon>
        <taxon>Ditylum</taxon>
    </lineage>
</organism>
<dbReference type="Pfam" id="PF03456">
    <property type="entry name" value="uDENN"/>
    <property type="match status" value="1"/>
</dbReference>
<feature type="region of interest" description="Disordered" evidence="2">
    <location>
        <begin position="513"/>
        <end position="536"/>
    </location>
</feature>
<dbReference type="EMBL" id="HBNS01029391">
    <property type="protein sequence ID" value="CAE4622852.1"/>
    <property type="molecule type" value="Transcribed_RNA"/>
</dbReference>
<evidence type="ECO:0000259" key="3">
    <source>
        <dbReference type="PROSITE" id="PS50211"/>
    </source>
</evidence>
<proteinExistence type="predicted"/>
<feature type="compositionally biased region" description="Low complexity" evidence="2">
    <location>
        <begin position="527"/>
        <end position="536"/>
    </location>
</feature>
<protein>
    <recommendedName>
        <fullName evidence="3">UDENN domain-containing protein</fullName>
    </recommendedName>
</protein>